<name>A0A397BP47_APHAT</name>
<dbReference type="Proteomes" id="UP000265427">
    <property type="component" value="Unassembled WGS sequence"/>
</dbReference>
<organism evidence="2 4">
    <name type="scientific">Aphanomyces astaci</name>
    <name type="common">Crayfish plague agent</name>
    <dbReference type="NCBI Taxonomy" id="112090"/>
    <lineage>
        <taxon>Eukaryota</taxon>
        <taxon>Sar</taxon>
        <taxon>Stramenopiles</taxon>
        <taxon>Oomycota</taxon>
        <taxon>Saprolegniomycetes</taxon>
        <taxon>Saprolegniales</taxon>
        <taxon>Verrucalvaceae</taxon>
        <taxon>Aphanomyces</taxon>
    </lineage>
</organism>
<sequence>MAAVPLPVLAELQKLRDEVARLRQEKGQGDSLVHLLQEQNSRSSEEIFDLHAQIVAVEAEAAYKCEQNELSMQHQLKRLVSHTTFLQEEKKSAERARQVLETQLKQLQTTAQLEHKRLEAGKRLLETSKRKLEAEKVH</sequence>
<reference evidence="4 5" key="1">
    <citation type="submission" date="2018-08" db="EMBL/GenBank/DDBJ databases">
        <title>Aphanomyces genome sequencing and annotation.</title>
        <authorList>
            <person name="Minardi D."/>
            <person name="Oidtmann B."/>
            <person name="Van Der Giezen M."/>
            <person name="Studholme D.J."/>
        </authorList>
    </citation>
    <scope>NUCLEOTIDE SEQUENCE [LARGE SCALE GENOMIC DNA]</scope>
    <source>
        <strain evidence="2 4">Kv</strain>
        <strain evidence="3 5">SA</strain>
    </source>
</reference>
<proteinExistence type="predicted"/>
<comment type="caution">
    <text evidence="2">The sequence shown here is derived from an EMBL/GenBank/DDBJ whole genome shotgun (WGS) entry which is preliminary data.</text>
</comment>
<feature type="non-terminal residue" evidence="2">
    <location>
        <position position="138"/>
    </location>
</feature>
<dbReference type="Proteomes" id="UP000265716">
    <property type="component" value="Unassembled WGS sequence"/>
</dbReference>
<dbReference type="EMBL" id="QUSZ01002139">
    <property type="protein sequence ID" value="RHY23318.1"/>
    <property type="molecule type" value="Genomic_DNA"/>
</dbReference>
<evidence type="ECO:0000256" key="1">
    <source>
        <dbReference type="SAM" id="Coils"/>
    </source>
</evidence>
<evidence type="ECO:0000313" key="5">
    <source>
        <dbReference type="Proteomes" id="UP000265716"/>
    </source>
</evidence>
<evidence type="ECO:0000313" key="3">
    <source>
        <dbReference type="EMBL" id="RHY64007.1"/>
    </source>
</evidence>
<protein>
    <submittedName>
        <fullName evidence="2">Uncharacterized protein</fullName>
    </submittedName>
</protein>
<accession>A0A397BP47</accession>
<dbReference type="AlphaFoldDB" id="A0A397BP47"/>
<dbReference type="VEuPathDB" id="FungiDB:H257_09004"/>
<evidence type="ECO:0000313" key="2">
    <source>
        <dbReference type="EMBL" id="RHY23318.1"/>
    </source>
</evidence>
<keyword evidence="1" id="KW-0175">Coiled coil</keyword>
<gene>
    <name evidence="2" type="ORF">DYB36_014265</name>
    <name evidence="3" type="ORF">DYB38_012329</name>
</gene>
<evidence type="ECO:0000313" key="4">
    <source>
        <dbReference type="Proteomes" id="UP000265427"/>
    </source>
</evidence>
<feature type="coiled-coil region" evidence="1">
    <location>
        <begin position="83"/>
        <end position="135"/>
    </location>
</feature>
<dbReference type="EMBL" id="QUTC01004531">
    <property type="protein sequence ID" value="RHY64007.1"/>
    <property type="molecule type" value="Genomic_DNA"/>
</dbReference>